<reference evidence="19" key="1">
    <citation type="submission" date="2016-10" db="EMBL/GenBank/DDBJ databases">
        <authorList>
            <person name="Varghese N."/>
        </authorList>
    </citation>
    <scope>NUCLEOTIDE SEQUENCE [LARGE SCALE GENOMIC DNA]</scope>
    <source>
        <strain evidence="19">HL 19</strain>
    </source>
</reference>
<dbReference type="Gene3D" id="3.40.50.720">
    <property type="entry name" value="NAD(P)-binding Rossmann-like Domain"/>
    <property type="match status" value="1"/>
</dbReference>
<feature type="domain" description="Glutamyl-tRNA reductase N-terminal" evidence="17">
    <location>
        <begin position="6"/>
        <end position="156"/>
    </location>
</feature>
<dbReference type="PROSITE" id="PS00747">
    <property type="entry name" value="GLUTR"/>
    <property type="match status" value="1"/>
</dbReference>
<organism evidence="18 19">
    <name type="scientific">Thiohalorhabdus denitrificans</name>
    <dbReference type="NCBI Taxonomy" id="381306"/>
    <lineage>
        <taxon>Bacteria</taxon>
        <taxon>Pseudomonadati</taxon>
        <taxon>Pseudomonadota</taxon>
        <taxon>Gammaproteobacteria</taxon>
        <taxon>Thiohalorhabdales</taxon>
        <taxon>Thiohalorhabdaceae</taxon>
        <taxon>Thiohalorhabdus</taxon>
    </lineage>
</organism>
<dbReference type="PANTHER" id="PTHR43013:SF1">
    <property type="entry name" value="GLUTAMYL-TRNA REDUCTASE"/>
    <property type="match status" value="1"/>
</dbReference>
<feature type="binding site" evidence="9 11">
    <location>
        <position position="120"/>
    </location>
    <ligand>
        <name>substrate</name>
    </ligand>
</feature>
<evidence type="ECO:0000313" key="18">
    <source>
        <dbReference type="EMBL" id="SCY27208.1"/>
    </source>
</evidence>
<comment type="domain">
    <text evidence="9">Possesses an unusual extended V-shaped dimeric structure with each monomer consisting of three distinct domains arranged along a curved 'spinal' alpha-helix. The N-terminal catalytic domain specifically recognizes the glutamate moiety of the substrate. The second domain is the NADPH-binding domain, and the third C-terminal domain is responsible for dimerization.</text>
</comment>
<dbReference type="HAMAP" id="MF_00087">
    <property type="entry name" value="Glu_tRNA_reductase"/>
    <property type="match status" value="1"/>
</dbReference>
<dbReference type="GO" id="GO:0050661">
    <property type="term" value="F:NADP binding"/>
    <property type="evidence" value="ECO:0007669"/>
    <property type="project" value="InterPro"/>
</dbReference>
<evidence type="ECO:0000256" key="14">
    <source>
        <dbReference type="RuleBase" id="RU000584"/>
    </source>
</evidence>
<evidence type="ECO:0000256" key="7">
    <source>
        <dbReference type="ARBA" id="ARBA00047464"/>
    </source>
</evidence>
<evidence type="ECO:0000256" key="13">
    <source>
        <dbReference type="PIRSR" id="PIRSR000445-4"/>
    </source>
</evidence>
<dbReference type="InterPro" id="IPR036453">
    <property type="entry name" value="GluRdtase_dimer_dom_sf"/>
</dbReference>
<feature type="active site" description="Nucleophile" evidence="9 10">
    <location>
        <position position="50"/>
    </location>
</feature>
<dbReference type="SUPFAM" id="SSF69742">
    <property type="entry name" value="Glutamyl tRNA-reductase catalytic, N-terminal domain"/>
    <property type="match status" value="1"/>
</dbReference>
<dbReference type="EC" id="1.2.1.70" evidence="3 9"/>
<dbReference type="PATRIC" id="fig|381306.5.peg.2025"/>
<keyword evidence="4 9" id="KW-0521">NADP</keyword>
<dbReference type="InterPro" id="IPR000343">
    <property type="entry name" value="4pyrrol_synth_GluRdtase"/>
</dbReference>
<dbReference type="InterPro" id="IPR036291">
    <property type="entry name" value="NAD(P)-bd_dom_sf"/>
</dbReference>
<dbReference type="PIRSF" id="PIRSF000445">
    <property type="entry name" value="4pyrrol_synth_GluRdtase"/>
    <property type="match status" value="1"/>
</dbReference>
<evidence type="ECO:0000259" key="16">
    <source>
        <dbReference type="Pfam" id="PF01488"/>
    </source>
</evidence>
<evidence type="ECO:0000256" key="11">
    <source>
        <dbReference type="PIRSR" id="PIRSR000445-2"/>
    </source>
</evidence>
<dbReference type="AlphaFoldDB" id="A0A0P9CER0"/>
<evidence type="ECO:0000256" key="8">
    <source>
        <dbReference type="ARBA" id="ARBA00068659"/>
    </source>
</evidence>
<dbReference type="SUPFAM" id="SSF69075">
    <property type="entry name" value="Glutamyl tRNA-reductase dimerization domain"/>
    <property type="match status" value="1"/>
</dbReference>
<evidence type="ECO:0000256" key="2">
    <source>
        <dbReference type="ARBA" id="ARBA00005916"/>
    </source>
</evidence>
<comment type="subunit">
    <text evidence="9">Homodimer.</text>
</comment>
<keyword evidence="6 9" id="KW-0627">Porphyrin biosynthesis</keyword>
<dbReference type="OrthoDB" id="110209at2"/>
<dbReference type="InterPro" id="IPR015896">
    <property type="entry name" value="4pyrrol_synth_GluRdtase_dimer"/>
</dbReference>
<dbReference type="FunFam" id="3.40.50.720:FF:000031">
    <property type="entry name" value="Glutamyl-tRNA reductase"/>
    <property type="match status" value="1"/>
</dbReference>
<dbReference type="Gene3D" id="3.30.460.30">
    <property type="entry name" value="Glutamyl-tRNA reductase, N-terminal domain"/>
    <property type="match status" value="1"/>
</dbReference>
<feature type="binding site" evidence="9 11">
    <location>
        <begin position="49"/>
        <end position="52"/>
    </location>
    <ligand>
        <name>substrate</name>
    </ligand>
</feature>
<dbReference type="FunFam" id="3.30.460.30:FF:000001">
    <property type="entry name" value="Glutamyl-tRNA reductase"/>
    <property type="match status" value="1"/>
</dbReference>
<dbReference type="InterPro" id="IPR018214">
    <property type="entry name" value="GluRdtase_CS"/>
</dbReference>
<protein>
    <recommendedName>
        <fullName evidence="8 9">Glutamyl-tRNA reductase</fullName>
        <shortName evidence="9">GluTR</shortName>
        <ecNumber evidence="3 9">1.2.1.70</ecNumber>
    </recommendedName>
</protein>
<dbReference type="EMBL" id="FMUN01000004">
    <property type="protein sequence ID" value="SCY27208.1"/>
    <property type="molecule type" value="Genomic_DNA"/>
</dbReference>
<comment type="pathway">
    <text evidence="1 9 14">Porphyrin-containing compound metabolism; protoporphyrin-IX biosynthesis; 5-aminolevulinate from L-glutamyl-tRNA(Glu): step 1/2.</text>
</comment>
<evidence type="ECO:0000259" key="17">
    <source>
        <dbReference type="Pfam" id="PF05201"/>
    </source>
</evidence>
<feature type="binding site" evidence="9 12">
    <location>
        <begin position="189"/>
        <end position="194"/>
    </location>
    <ligand>
        <name>NADP(+)</name>
        <dbReference type="ChEBI" id="CHEBI:58349"/>
    </ligand>
</feature>
<dbReference type="Proteomes" id="UP000183104">
    <property type="component" value="Unassembled WGS sequence"/>
</dbReference>
<keyword evidence="19" id="KW-1185">Reference proteome</keyword>
<dbReference type="Pfam" id="PF01488">
    <property type="entry name" value="Shikimate_DH"/>
    <property type="match status" value="1"/>
</dbReference>
<dbReference type="GO" id="GO:0008883">
    <property type="term" value="F:glutamyl-tRNA reductase activity"/>
    <property type="evidence" value="ECO:0007669"/>
    <property type="project" value="UniProtKB-UniRule"/>
</dbReference>
<feature type="domain" description="Quinate/shikimate 5-dehydrogenase/glutamyl-tRNA reductase" evidence="16">
    <location>
        <begin position="171"/>
        <end position="306"/>
    </location>
</feature>
<evidence type="ECO:0000256" key="3">
    <source>
        <dbReference type="ARBA" id="ARBA00012970"/>
    </source>
</evidence>
<dbReference type="InterPro" id="IPR036343">
    <property type="entry name" value="GluRdtase_N_sf"/>
</dbReference>
<evidence type="ECO:0000313" key="19">
    <source>
        <dbReference type="Proteomes" id="UP000183104"/>
    </source>
</evidence>
<evidence type="ECO:0000256" key="12">
    <source>
        <dbReference type="PIRSR" id="PIRSR000445-3"/>
    </source>
</evidence>
<dbReference type="InterPro" id="IPR015895">
    <property type="entry name" value="4pyrrol_synth_GluRdtase_N"/>
</dbReference>
<feature type="binding site" evidence="9 11">
    <location>
        <begin position="114"/>
        <end position="116"/>
    </location>
    <ligand>
        <name>substrate</name>
    </ligand>
</feature>
<dbReference type="SUPFAM" id="SSF51735">
    <property type="entry name" value="NAD(P)-binding Rossmann-fold domains"/>
    <property type="match status" value="1"/>
</dbReference>
<gene>
    <name evidence="9" type="primary">hemA</name>
    <name evidence="18" type="ORF">SAMN05661077_1661</name>
</gene>
<dbReference type="PANTHER" id="PTHR43013">
    <property type="entry name" value="GLUTAMYL-TRNA REDUCTASE"/>
    <property type="match status" value="1"/>
</dbReference>
<keyword evidence="5 9" id="KW-0560">Oxidoreductase</keyword>
<comment type="catalytic activity">
    <reaction evidence="7 9 14">
        <text>(S)-4-amino-5-oxopentanoate + tRNA(Glu) + NADP(+) = L-glutamyl-tRNA(Glu) + NADPH + H(+)</text>
        <dbReference type="Rhea" id="RHEA:12344"/>
        <dbReference type="Rhea" id="RHEA-COMP:9663"/>
        <dbReference type="Rhea" id="RHEA-COMP:9680"/>
        <dbReference type="ChEBI" id="CHEBI:15378"/>
        <dbReference type="ChEBI" id="CHEBI:57501"/>
        <dbReference type="ChEBI" id="CHEBI:57783"/>
        <dbReference type="ChEBI" id="CHEBI:58349"/>
        <dbReference type="ChEBI" id="CHEBI:78442"/>
        <dbReference type="ChEBI" id="CHEBI:78520"/>
        <dbReference type="EC" id="1.2.1.70"/>
    </reaction>
</comment>
<dbReference type="UniPathway" id="UPA00251">
    <property type="reaction ID" value="UER00316"/>
</dbReference>
<sequence length="423" mass="47007">MHLLAIGVNHKTAPVAIREQVSFGPETLPDALLDLTQQRGVREGAILSTCNRTECYCAVADTVADQEAVITWLASFHGLTPEELRPHLYAYHDREAVTHLFRVSGSLDSLVVGEPQILGQLKEAYRSAYNVGSLGPLLNRAFHHAFKVGKRVRSETDIGGQAVSVSYAAVELARRIFGDLSRSRVLLIGAGETIQLAGRHLREAGVATQLVANRTQENAEELATELEGRALTLDAVPEALGEVDVVISSTGAPTQVVERAWLERAQKRRKRQAMFLVDLAVPRDLPEDAEEVSGVYLYTVDDLQAVVEENLQTRRQEAERAEGIVEANVEEFLQWLRNQEIVPTIKAMRAKAEAIREQELERTRKRLGHVPEEMETALDKLSQALVSKLLHEPTMQLRHCSENGNGEDLIEATHQLFRLDEDS</sequence>
<feature type="domain" description="Tetrapyrrole biosynthesis glutamyl-tRNA reductase dimerisation" evidence="15">
    <location>
        <begin position="320"/>
        <end position="419"/>
    </location>
</feature>
<comment type="miscellaneous">
    <text evidence="9">During catalysis, the active site Cys acts as a nucleophile attacking the alpha-carbonyl group of tRNA-bound glutamate with the formation of a thioester intermediate between enzyme and glutamate, and the concomitant release of tRNA(Glu). The thioester intermediate is finally reduced by direct hydride transfer from NADPH, to form the product GSA.</text>
</comment>
<dbReference type="Pfam" id="PF00745">
    <property type="entry name" value="GlutR_dimer"/>
    <property type="match status" value="1"/>
</dbReference>
<feature type="binding site" evidence="9 11">
    <location>
        <position position="109"/>
    </location>
    <ligand>
        <name>substrate</name>
    </ligand>
</feature>
<comment type="similarity">
    <text evidence="2 9 14">Belongs to the glutamyl-tRNA reductase family.</text>
</comment>
<comment type="function">
    <text evidence="9">Catalyzes the NADPH-dependent reduction of glutamyl-tRNA(Glu) to glutamate 1-semialdehyde (GSA).</text>
</comment>
<dbReference type="GO" id="GO:0019353">
    <property type="term" value="P:protoporphyrinogen IX biosynthetic process from glutamate"/>
    <property type="evidence" value="ECO:0007669"/>
    <property type="project" value="TreeGrafter"/>
</dbReference>
<evidence type="ECO:0000256" key="6">
    <source>
        <dbReference type="ARBA" id="ARBA00023244"/>
    </source>
</evidence>
<dbReference type="STRING" id="381306.AN478_02340"/>
<evidence type="ECO:0000256" key="5">
    <source>
        <dbReference type="ARBA" id="ARBA00023002"/>
    </source>
</evidence>
<name>A0A0P9CER0_9GAMM</name>
<dbReference type="CDD" id="cd05213">
    <property type="entry name" value="NAD_bind_Glutamyl_tRNA_reduct"/>
    <property type="match status" value="1"/>
</dbReference>
<dbReference type="RefSeq" id="WP_054965015.1">
    <property type="nucleotide sequence ID" value="NZ_FMUN01000004.1"/>
</dbReference>
<evidence type="ECO:0000256" key="4">
    <source>
        <dbReference type="ARBA" id="ARBA00022857"/>
    </source>
</evidence>
<feature type="site" description="Important for activity" evidence="9 13">
    <location>
        <position position="99"/>
    </location>
</feature>
<dbReference type="NCBIfam" id="TIGR01035">
    <property type="entry name" value="hemA"/>
    <property type="match status" value="1"/>
</dbReference>
<evidence type="ECO:0000256" key="9">
    <source>
        <dbReference type="HAMAP-Rule" id="MF_00087"/>
    </source>
</evidence>
<dbReference type="InterPro" id="IPR006151">
    <property type="entry name" value="Shikm_DH/Glu-tRNA_Rdtase"/>
</dbReference>
<evidence type="ECO:0000256" key="10">
    <source>
        <dbReference type="PIRSR" id="PIRSR000445-1"/>
    </source>
</evidence>
<evidence type="ECO:0000256" key="1">
    <source>
        <dbReference type="ARBA" id="ARBA00005059"/>
    </source>
</evidence>
<evidence type="ECO:0000259" key="15">
    <source>
        <dbReference type="Pfam" id="PF00745"/>
    </source>
</evidence>
<accession>A0A0P9CER0</accession>
<proteinExistence type="inferred from homology"/>
<dbReference type="Pfam" id="PF05201">
    <property type="entry name" value="GlutR_N"/>
    <property type="match status" value="1"/>
</dbReference>